<dbReference type="AlphaFoldDB" id="A0A4R5PH50"/>
<dbReference type="OrthoDB" id="7906163at2"/>
<evidence type="ECO:0000313" key="2">
    <source>
        <dbReference type="EMBL" id="TDH34227.1"/>
    </source>
</evidence>
<feature type="signal peptide" evidence="1">
    <location>
        <begin position="1"/>
        <end position="24"/>
    </location>
</feature>
<feature type="chain" id="PRO_5020756421" evidence="1">
    <location>
        <begin position="25"/>
        <end position="200"/>
    </location>
</feature>
<name>A0A4R5PH50_9HYPH</name>
<dbReference type="Pfam" id="PF06037">
    <property type="entry name" value="DUF922"/>
    <property type="match status" value="1"/>
</dbReference>
<dbReference type="RefSeq" id="WP_133285573.1">
    <property type="nucleotide sequence ID" value="NZ_SMSI01000004.1"/>
</dbReference>
<dbReference type="InterPro" id="IPR010321">
    <property type="entry name" value="DUF922"/>
</dbReference>
<sequence>MSVPTRLISVLPAALFALSGAAHAWEPQETIATYAVSGSSGAELYDEIGRKGPVIGDGRRTVAHTTFKLTWRRGYQPRDDGSCVLASAVPRLVITYTLPEAKGLRSPALKASWQTFRDGLLTHEKVHGTHIVEMVRMIEAMSVGLKAEADPGCQKVRARLQGHLKELSDEQRARGRAFDREEMGQGGNIQRLILALIKGP</sequence>
<gene>
    <name evidence="2" type="ORF">E2A64_16250</name>
</gene>
<accession>A0A4R5PH50</accession>
<comment type="caution">
    <text evidence="2">The sequence shown here is derived from an EMBL/GenBank/DDBJ whole genome shotgun (WGS) entry which is preliminary data.</text>
</comment>
<organism evidence="2 3">
    <name type="scientific">Pseudohoeflea suaedae</name>
    <dbReference type="NCBI Taxonomy" id="877384"/>
    <lineage>
        <taxon>Bacteria</taxon>
        <taxon>Pseudomonadati</taxon>
        <taxon>Pseudomonadota</taxon>
        <taxon>Alphaproteobacteria</taxon>
        <taxon>Hyphomicrobiales</taxon>
        <taxon>Rhizobiaceae</taxon>
        <taxon>Pseudohoeflea</taxon>
    </lineage>
</organism>
<proteinExistence type="predicted"/>
<reference evidence="2 3" key="1">
    <citation type="journal article" date="2013" name="Int. J. Syst. Evol. Microbiol.">
        <title>Hoeflea suaedae sp. nov., an endophytic bacterium isolated from the root of the halophyte Suaeda maritima.</title>
        <authorList>
            <person name="Chung E.J."/>
            <person name="Park J.A."/>
            <person name="Pramanik P."/>
            <person name="Bibi F."/>
            <person name="Jeon C.O."/>
            <person name="Chung Y.R."/>
        </authorList>
    </citation>
    <scope>NUCLEOTIDE SEQUENCE [LARGE SCALE GENOMIC DNA]</scope>
    <source>
        <strain evidence="2 3">YC6898</strain>
    </source>
</reference>
<keyword evidence="3" id="KW-1185">Reference proteome</keyword>
<dbReference type="Proteomes" id="UP000295131">
    <property type="component" value="Unassembled WGS sequence"/>
</dbReference>
<dbReference type="PIRSF" id="PIRSF010521">
    <property type="entry name" value="DUF922_bac"/>
    <property type="match status" value="1"/>
</dbReference>
<evidence type="ECO:0000256" key="1">
    <source>
        <dbReference type="SAM" id="SignalP"/>
    </source>
</evidence>
<protein>
    <submittedName>
        <fullName evidence="2">DUF922 domain-containing protein</fullName>
    </submittedName>
</protein>
<evidence type="ECO:0000313" key="3">
    <source>
        <dbReference type="Proteomes" id="UP000295131"/>
    </source>
</evidence>
<keyword evidence="1" id="KW-0732">Signal</keyword>
<dbReference type="EMBL" id="SMSI01000004">
    <property type="protein sequence ID" value="TDH34227.1"/>
    <property type="molecule type" value="Genomic_DNA"/>
</dbReference>